<evidence type="ECO:0000313" key="3">
    <source>
        <dbReference type="Proteomes" id="UP000603234"/>
    </source>
</evidence>
<sequence length="396" mass="42756">MLKKKVLVLGLAVALLVGSGSVYASPVLQENGVVADSAIEVTEVGVPNKLLCDHVLIVPRGTVMTAEILLNHFTIVDLEGNDLGMKDKIMFSGGPKSPLLTADEKAKQINDGLSRGEITAGVIDYPWVCNYFGLGYSDVVEDTIPAGIISNPAFEIPADVDITGDLLRSHFTIVDAEGNDLDMKDKLRFMTGKGGLMTPEEQATILTNAFKEDVKRVVSVIALVDGYPSLYCEANVRLGQIVNKPYSIAYATHVQNEGWQKEVKDGKISGTEGKSLRLEGITIESGIEGVGVEYATHVQNIGWQDYVANGKMSGTEGKSYRLEAIKIRLTGENSSQYDVYYRVHAQNIGWMGWASNDAESGTAGFSYRLEGIEIKIVEKGTVIDVGGVAFLDANVN</sequence>
<evidence type="ECO:0000256" key="1">
    <source>
        <dbReference type="SAM" id="SignalP"/>
    </source>
</evidence>
<dbReference type="Pfam" id="PF07538">
    <property type="entry name" value="ChW"/>
    <property type="match status" value="3"/>
</dbReference>
<protein>
    <recommendedName>
        <fullName evidence="4">Clostridial hydrophobic W</fullName>
    </recommendedName>
</protein>
<dbReference type="SMART" id="SM00728">
    <property type="entry name" value="ChW"/>
    <property type="match status" value="3"/>
</dbReference>
<feature type="chain" id="PRO_5045126124" description="Clostridial hydrophobic W" evidence="1">
    <location>
        <begin position="25"/>
        <end position="396"/>
    </location>
</feature>
<comment type="caution">
    <text evidence="2">The sequence shown here is derived from an EMBL/GenBank/DDBJ whole genome shotgun (WGS) entry which is preliminary data.</text>
</comment>
<evidence type="ECO:0008006" key="4">
    <source>
        <dbReference type="Google" id="ProtNLM"/>
    </source>
</evidence>
<dbReference type="RefSeq" id="WP_186840882.1">
    <property type="nucleotide sequence ID" value="NZ_WJBC01000001.1"/>
</dbReference>
<proteinExistence type="predicted"/>
<dbReference type="InterPro" id="IPR006637">
    <property type="entry name" value="ChW"/>
</dbReference>
<keyword evidence="3" id="KW-1185">Reference proteome</keyword>
<dbReference type="Proteomes" id="UP000603234">
    <property type="component" value="Unassembled WGS sequence"/>
</dbReference>
<organism evidence="2 3">
    <name type="scientific">Acetobacterium fimetarium</name>
    <dbReference type="NCBI Taxonomy" id="52691"/>
    <lineage>
        <taxon>Bacteria</taxon>
        <taxon>Bacillati</taxon>
        <taxon>Bacillota</taxon>
        <taxon>Clostridia</taxon>
        <taxon>Eubacteriales</taxon>
        <taxon>Eubacteriaceae</taxon>
        <taxon>Acetobacterium</taxon>
    </lineage>
</organism>
<evidence type="ECO:0000313" key="2">
    <source>
        <dbReference type="EMBL" id="MBC3802961.1"/>
    </source>
</evidence>
<accession>A0ABR6WQW5</accession>
<name>A0ABR6WQW5_9FIRM</name>
<gene>
    <name evidence="2" type="ORF">GH808_00695</name>
</gene>
<keyword evidence="1" id="KW-0732">Signal</keyword>
<dbReference type="EMBL" id="WJBC01000001">
    <property type="protein sequence ID" value="MBC3802961.1"/>
    <property type="molecule type" value="Genomic_DNA"/>
</dbReference>
<feature type="signal peptide" evidence="1">
    <location>
        <begin position="1"/>
        <end position="24"/>
    </location>
</feature>
<reference evidence="2 3" key="1">
    <citation type="journal article" date="2020" name="mSystems">
        <title>Defining Genomic and Predicted Metabolic Features of the Acetobacterium Genus.</title>
        <authorList>
            <person name="Ross D.E."/>
            <person name="Marshall C.W."/>
            <person name="Gulliver D."/>
            <person name="May H.D."/>
            <person name="Norman R.S."/>
        </authorList>
    </citation>
    <scope>NUCLEOTIDE SEQUENCE [LARGE SCALE GENOMIC DNA]</scope>
    <source>
        <strain evidence="2 3">DSM 8238</strain>
    </source>
</reference>